<dbReference type="InParanoid" id="A0A2P5DCN5"/>
<sequence>MKVNFKASSAHEKGKGKLHLESCPSIVRNSKLSLRSTVEILHVSTSSGYQALTPISNIEAVEKSLASDSGPSCTLIPLPATKVSPYVEVKPFKLLLERDVHGNHIIG</sequence>
<accession>A0A2P5DCN5</accession>
<reference evidence="2" key="1">
    <citation type="submission" date="2016-06" db="EMBL/GenBank/DDBJ databases">
        <title>Parallel loss of symbiosis genes in relatives of nitrogen-fixing non-legume Parasponia.</title>
        <authorList>
            <person name="Van Velzen R."/>
            <person name="Holmer R."/>
            <person name="Bu F."/>
            <person name="Rutten L."/>
            <person name="Van Zeijl A."/>
            <person name="Liu W."/>
            <person name="Santuari L."/>
            <person name="Cao Q."/>
            <person name="Sharma T."/>
            <person name="Shen D."/>
            <person name="Roswanjaya Y."/>
            <person name="Wardhani T."/>
            <person name="Kalhor M.S."/>
            <person name="Jansen J."/>
            <person name="Van den Hoogen J."/>
            <person name="Gungor B."/>
            <person name="Hartog M."/>
            <person name="Hontelez J."/>
            <person name="Verver J."/>
            <person name="Yang W.-C."/>
            <person name="Schijlen E."/>
            <person name="Repin R."/>
            <person name="Schilthuizen M."/>
            <person name="Schranz E."/>
            <person name="Heidstra R."/>
            <person name="Miyata K."/>
            <person name="Fedorova E."/>
            <person name="Kohlen W."/>
            <person name="Bisseling T."/>
            <person name="Smit S."/>
            <person name="Geurts R."/>
        </authorList>
    </citation>
    <scope>NUCLEOTIDE SEQUENCE [LARGE SCALE GENOMIC DNA]</scope>
    <source>
        <strain evidence="2">cv. RG33-2</strain>
    </source>
</reference>
<gene>
    <name evidence="1" type="ORF">TorRG33x02_255550</name>
</gene>
<name>A0A2P5DCN5_TREOI</name>
<keyword evidence="2" id="KW-1185">Reference proteome</keyword>
<dbReference type="AlphaFoldDB" id="A0A2P5DCN5"/>
<evidence type="ECO:0000313" key="2">
    <source>
        <dbReference type="Proteomes" id="UP000237000"/>
    </source>
</evidence>
<organism evidence="1 2">
    <name type="scientific">Trema orientale</name>
    <name type="common">Charcoal tree</name>
    <name type="synonym">Celtis orientalis</name>
    <dbReference type="NCBI Taxonomy" id="63057"/>
    <lineage>
        <taxon>Eukaryota</taxon>
        <taxon>Viridiplantae</taxon>
        <taxon>Streptophyta</taxon>
        <taxon>Embryophyta</taxon>
        <taxon>Tracheophyta</taxon>
        <taxon>Spermatophyta</taxon>
        <taxon>Magnoliopsida</taxon>
        <taxon>eudicotyledons</taxon>
        <taxon>Gunneridae</taxon>
        <taxon>Pentapetalae</taxon>
        <taxon>rosids</taxon>
        <taxon>fabids</taxon>
        <taxon>Rosales</taxon>
        <taxon>Cannabaceae</taxon>
        <taxon>Trema</taxon>
    </lineage>
</organism>
<protein>
    <submittedName>
        <fullName evidence="1">Uncharacterized protein</fullName>
    </submittedName>
</protein>
<comment type="caution">
    <text evidence="1">The sequence shown here is derived from an EMBL/GenBank/DDBJ whole genome shotgun (WGS) entry which is preliminary data.</text>
</comment>
<dbReference type="Proteomes" id="UP000237000">
    <property type="component" value="Unassembled WGS sequence"/>
</dbReference>
<proteinExistence type="predicted"/>
<evidence type="ECO:0000313" key="1">
    <source>
        <dbReference type="EMBL" id="PON71052.1"/>
    </source>
</evidence>
<dbReference type="EMBL" id="JXTC01000279">
    <property type="protein sequence ID" value="PON71052.1"/>
    <property type="molecule type" value="Genomic_DNA"/>
</dbReference>